<dbReference type="Proteomes" id="UP001445076">
    <property type="component" value="Unassembled WGS sequence"/>
</dbReference>
<protein>
    <recommendedName>
        <fullName evidence="7">XK-related protein</fullName>
    </recommendedName>
</protein>
<feature type="transmembrane region" description="Helical" evidence="7">
    <location>
        <begin position="383"/>
        <end position="404"/>
    </location>
</feature>
<keyword evidence="5 7" id="KW-1133">Transmembrane helix</keyword>
<evidence type="ECO:0000313" key="9">
    <source>
        <dbReference type="Proteomes" id="UP001445076"/>
    </source>
</evidence>
<feature type="transmembrane region" description="Helical" evidence="7">
    <location>
        <begin position="247"/>
        <end position="269"/>
    </location>
</feature>
<reference evidence="8 9" key="1">
    <citation type="journal article" date="2024" name="BMC Genomics">
        <title>Genome assembly of redclaw crayfish (Cherax quadricarinatus) provides insights into its immune adaptation and hypoxia tolerance.</title>
        <authorList>
            <person name="Liu Z."/>
            <person name="Zheng J."/>
            <person name="Li H."/>
            <person name="Fang K."/>
            <person name="Wang S."/>
            <person name="He J."/>
            <person name="Zhou D."/>
            <person name="Weng S."/>
            <person name="Chi M."/>
            <person name="Gu Z."/>
            <person name="He J."/>
            <person name="Li F."/>
            <person name="Wang M."/>
        </authorList>
    </citation>
    <scope>NUCLEOTIDE SEQUENCE [LARGE SCALE GENOMIC DNA]</scope>
    <source>
        <strain evidence="8">ZL_2023a</strain>
    </source>
</reference>
<keyword evidence="9" id="KW-1185">Reference proteome</keyword>
<evidence type="ECO:0000313" key="8">
    <source>
        <dbReference type="EMBL" id="KAK8725266.1"/>
    </source>
</evidence>
<feature type="transmembrane region" description="Helical" evidence="7">
    <location>
        <begin position="341"/>
        <end position="362"/>
    </location>
</feature>
<gene>
    <name evidence="8" type="ORF">OTU49_010785</name>
</gene>
<accession>A0AAW0WDI0</accession>
<organism evidence="8 9">
    <name type="scientific">Cherax quadricarinatus</name>
    <name type="common">Australian red claw crayfish</name>
    <dbReference type="NCBI Taxonomy" id="27406"/>
    <lineage>
        <taxon>Eukaryota</taxon>
        <taxon>Metazoa</taxon>
        <taxon>Ecdysozoa</taxon>
        <taxon>Arthropoda</taxon>
        <taxon>Crustacea</taxon>
        <taxon>Multicrustacea</taxon>
        <taxon>Malacostraca</taxon>
        <taxon>Eumalacostraca</taxon>
        <taxon>Eucarida</taxon>
        <taxon>Decapoda</taxon>
        <taxon>Pleocyemata</taxon>
        <taxon>Astacidea</taxon>
        <taxon>Parastacoidea</taxon>
        <taxon>Parastacidae</taxon>
        <taxon>Cherax</taxon>
    </lineage>
</organism>
<evidence type="ECO:0000256" key="7">
    <source>
        <dbReference type="RuleBase" id="RU910716"/>
    </source>
</evidence>
<sequence length="429" mass="49406">MEGGAMTEAWEVTRQLNGGTQKKHDTQTTTDDQPASCCCGQRCSTCFSIFMKYTVGRSLQLLFYMLDIATDVGVALTDYHNGDTIFAYITLGLVFLPGLLFSLYAITEVFSSHTGLLVCLKAPLWLLSFPLLPLWPILRDLHQIYHGVMALFPSSRTHHLECLNRPSRAYFVKFLEAFTEAAPQFLLRLYKITLRRQEMPFSHLETIEVLQLSFSLFSLATTVISTYQKNVTTNQIINGDLEDNQRFKLPCCIQIVATLWWASFLVARFEVMALFSGALKWWIFVVIGIHVVLVFLFQTVAAGKNRLKRIFIYLFSAFVFIFAYIEFNMKTRIKVAPWFPYTIYSTLVFVENSIMLVVWFLTQQNATSHFTQADKEIFTTHREYLLFIHYGSFCFGLVMMILTFCCVSKESRDTETKGEEEEMRTVLKS</sequence>
<feature type="transmembrane region" description="Helical" evidence="7">
    <location>
        <begin position="281"/>
        <end position="303"/>
    </location>
</feature>
<name>A0AAW0WDI0_CHEQU</name>
<evidence type="ECO:0000256" key="2">
    <source>
        <dbReference type="ARBA" id="ARBA00008789"/>
    </source>
</evidence>
<dbReference type="PANTHER" id="PTHR16024:SF6">
    <property type="entry name" value="XK-RELATED PROTEIN"/>
    <property type="match status" value="1"/>
</dbReference>
<keyword evidence="3" id="KW-1003">Cell membrane</keyword>
<feature type="transmembrane region" description="Helical" evidence="7">
    <location>
        <begin position="118"/>
        <end position="138"/>
    </location>
</feature>
<dbReference type="InterPro" id="IPR050895">
    <property type="entry name" value="XK-related_scramblase"/>
</dbReference>
<feature type="transmembrane region" description="Helical" evidence="7">
    <location>
        <begin position="310"/>
        <end position="329"/>
    </location>
</feature>
<proteinExistence type="inferred from homology"/>
<comment type="similarity">
    <text evidence="2 7">Belongs to the XK family.</text>
</comment>
<comment type="subcellular location">
    <subcellularLocation>
        <location evidence="1">Cell membrane</location>
        <topology evidence="1">Multi-pass membrane protein</topology>
    </subcellularLocation>
    <subcellularLocation>
        <location evidence="7">Membrane</location>
        <topology evidence="7">Multi-pass membrane protein</topology>
    </subcellularLocation>
</comment>
<comment type="caution">
    <text evidence="8">The sequence shown here is derived from an EMBL/GenBank/DDBJ whole genome shotgun (WGS) entry which is preliminary data.</text>
</comment>
<dbReference type="EMBL" id="JARKIK010000083">
    <property type="protein sequence ID" value="KAK8725267.1"/>
    <property type="molecule type" value="Genomic_DNA"/>
</dbReference>
<dbReference type="PANTHER" id="PTHR16024">
    <property type="entry name" value="XK-RELATED PROTEIN"/>
    <property type="match status" value="1"/>
</dbReference>
<dbReference type="EMBL" id="JARKIK010000083">
    <property type="protein sequence ID" value="KAK8725266.1"/>
    <property type="molecule type" value="Genomic_DNA"/>
</dbReference>
<dbReference type="GO" id="GO:0005886">
    <property type="term" value="C:plasma membrane"/>
    <property type="evidence" value="ECO:0007669"/>
    <property type="project" value="UniProtKB-SubCell"/>
</dbReference>
<evidence type="ECO:0000256" key="1">
    <source>
        <dbReference type="ARBA" id="ARBA00004651"/>
    </source>
</evidence>
<keyword evidence="6 7" id="KW-0472">Membrane</keyword>
<keyword evidence="4 7" id="KW-0812">Transmembrane</keyword>
<reference evidence="8" key="2">
    <citation type="submission" date="2024-01" db="EMBL/GenBank/DDBJ databases">
        <authorList>
            <person name="He J."/>
            <person name="Wang M."/>
            <person name="Zheng J."/>
            <person name="Liu Z."/>
        </authorList>
    </citation>
    <scope>NUCLEOTIDE SEQUENCE</scope>
    <source>
        <strain evidence="8">ZL_2023a</strain>
        <tissue evidence="8">Muscle</tissue>
    </source>
</reference>
<evidence type="ECO:0000256" key="3">
    <source>
        <dbReference type="ARBA" id="ARBA00022475"/>
    </source>
</evidence>
<dbReference type="InterPro" id="IPR018629">
    <property type="entry name" value="XK-rel"/>
</dbReference>
<dbReference type="Pfam" id="PF09815">
    <property type="entry name" value="XK-related"/>
    <property type="match status" value="1"/>
</dbReference>
<evidence type="ECO:0000256" key="6">
    <source>
        <dbReference type="ARBA" id="ARBA00023136"/>
    </source>
</evidence>
<evidence type="ECO:0000256" key="4">
    <source>
        <dbReference type="ARBA" id="ARBA00022692"/>
    </source>
</evidence>
<dbReference type="AlphaFoldDB" id="A0AAW0WDI0"/>
<feature type="transmembrane region" description="Helical" evidence="7">
    <location>
        <begin position="85"/>
        <end position="106"/>
    </location>
</feature>
<evidence type="ECO:0000256" key="5">
    <source>
        <dbReference type="ARBA" id="ARBA00022989"/>
    </source>
</evidence>